<reference evidence="1" key="1">
    <citation type="submission" date="2022-08" db="EMBL/GenBank/DDBJ databases">
        <title>Genome Sequence of Lecanicillium fungicola.</title>
        <authorList>
            <person name="Buettner E."/>
        </authorList>
    </citation>
    <scope>NUCLEOTIDE SEQUENCE</scope>
    <source>
        <strain evidence="1">Babe33</strain>
    </source>
</reference>
<keyword evidence="2" id="KW-1185">Reference proteome</keyword>
<evidence type="ECO:0000313" key="1">
    <source>
        <dbReference type="EMBL" id="KAJ2976230.1"/>
    </source>
</evidence>
<dbReference type="Proteomes" id="UP001143910">
    <property type="component" value="Unassembled WGS sequence"/>
</dbReference>
<comment type="caution">
    <text evidence="1">The sequence shown here is derived from an EMBL/GenBank/DDBJ whole genome shotgun (WGS) entry which is preliminary data.</text>
</comment>
<sequence>MDEDYVFVSRSGNDVTFDDVPSPWLGDIDQFIQALEPQLWPLNRFIHDNPELGYKEFKAHNALTRFMQAQAGWKVTRSAFGMETAWEAVFDTGRPGPVVSFNAEMDALPGLGHACGHNLIAMVSIAAGLATAEILRRGCLSGKVIIVGTPAEEGGGGKIKCLEAGAYENTDITLISHPGILNNSPMPKTLGKASTHSTHS</sequence>
<name>A0ACC1NAC0_9HYPO</name>
<evidence type="ECO:0000313" key="2">
    <source>
        <dbReference type="Proteomes" id="UP001143910"/>
    </source>
</evidence>
<dbReference type="EMBL" id="JANJQO010000606">
    <property type="protein sequence ID" value="KAJ2976230.1"/>
    <property type="molecule type" value="Genomic_DNA"/>
</dbReference>
<gene>
    <name evidence="1" type="ORF">NQ176_g5078</name>
</gene>
<accession>A0ACC1NAC0</accession>
<proteinExistence type="predicted"/>
<organism evidence="1 2">
    <name type="scientific">Zarea fungicola</name>
    <dbReference type="NCBI Taxonomy" id="93591"/>
    <lineage>
        <taxon>Eukaryota</taxon>
        <taxon>Fungi</taxon>
        <taxon>Dikarya</taxon>
        <taxon>Ascomycota</taxon>
        <taxon>Pezizomycotina</taxon>
        <taxon>Sordariomycetes</taxon>
        <taxon>Hypocreomycetidae</taxon>
        <taxon>Hypocreales</taxon>
        <taxon>Cordycipitaceae</taxon>
        <taxon>Zarea</taxon>
    </lineage>
</organism>
<protein>
    <submittedName>
        <fullName evidence="1">Uncharacterized protein</fullName>
    </submittedName>
</protein>